<feature type="domain" description="N-acetyltransferase" evidence="1">
    <location>
        <begin position="3"/>
        <end position="181"/>
    </location>
</feature>
<protein>
    <submittedName>
        <fullName evidence="2">Aminoglycoside N (6')-acetyltransferase</fullName>
    </submittedName>
</protein>
<dbReference type="PROSITE" id="PS51186">
    <property type="entry name" value="GNAT"/>
    <property type="match status" value="1"/>
</dbReference>
<dbReference type="EMBL" id="LNYU01000081">
    <property type="protein sequence ID" value="KTD56682.1"/>
    <property type="molecule type" value="Genomic_DNA"/>
</dbReference>
<keyword evidence="2" id="KW-0808">Transferase</keyword>
<reference evidence="2 3" key="1">
    <citation type="submission" date="2015-11" db="EMBL/GenBank/DDBJ databases">
        <title>Genomic analysis of 38 Legionella species identifies large and diverse effector repertoires.</title>
        <authorList>
            <person name="Burstein D."/>
            <person name="Amaro F."/>
            <person name="Zusman T."/>
            <person name="Lifshitz Z."/>
            <person name="Cohen O."/>
            <person name="Gilbert J.A."/>
            <person name="Pupko T."/>
            <person name="Shuman H.A."/>
            <person name="Segal G."/>
        </authorList>
    </citation>
    <scope>NUCLEOTIDE SEQUENCE [LARGE SCALE GENOMIC DNA]</scope>
    <source>
        <strain evidence="2 3">SC-63-C7</strain>
    </source>
</reference>
<proteinExistence type="predicted"/>
<dbReference type="Pfam" id="PF13523">
    <property type="entry name" value="Acetyltransf_8"/>
    <property type="match status" value="1"/>
</dbReference>
<evidence type="ECO:0000313" key="3">
    <source>
        <dbReference type="Proteomes" id="UP000054703"/>
    </source>
</evidence>
<evidence type="ECO:0000313" key="2">
    <source>
        <dbReference type="EMBL" id="KTD56682.1"/>
    </source>
</evidence>
<sequence length="181" mass="20768">MNITFQKASTSYIDTIFSWLTEPHMMEFWDNSQEHKDDILNFIQGKPQTYFAGTTQYWIGFIDKQPYAFVLSDILKKDQEDLSNTHLANMSETGYTIALDFGIANKEYLGRGLAAPTLSEFMIFYKKDIDPKADTFFIDPDENNPRAIRVYNKAGFTKVGQYQATQGAFIGHNSDLMVKKL</sequence>
<dbReference type="AlphaFoldDB" id="A0A0W0YIB0"/>
<evidence type="ECO:0000259" key="1">
    <source>
        <dbReference type="PROSITE" id="PS51186"/>
    </source>
</evidence>
<accession>A0A0W0YIB0</accession>
<dbReference type="STRING" id="45074.Lsan_2842"/>
<dbReference type="PATRIC" id="fig|45074.5.peg.3053"/>
<dbReference type="InterPro" id="IPR016181">
    <property type="entry name" value="Acyl_CoA_acyltransferase"/>
</dbReference>
<dbReference type="Gene3D" id="3.40.630.30">
    <property type="match status" value="1"/>
</dbReference>
<keyword evidence="3" id="KW-1185">Reference proteome</keyword>
<name>A0A0W0YIB0_9GAMM</name>
<dbReference type="SUPFAM" id="SSF55729">
    <property type="entry name" value="Acyl-CoA N-acyltransferases (Nat)"/>
    <property type="match status" value="1"/>
</dbReference>
<gene>
    <name evidence="2" type="primary">aacA4_3</name>
    <name evidence="2" type="ORF">Lsan_2842</name>
</gene>
<organism evidence="2 3">
    <name type="scientific">Legionella santicrucis</name>
    <dbReference type="NCBI Taxonomy" id="45074"/>
    <lineage>
        <taxon>Bacteria</taxon>
        <taxon>Pseudomonadati</taxon>
        <taxon>Pseudomonadota</taxon>
        <taxon>Gammaproteobacteria</taxon>
        <taxon>Legionellales</taxon>
        <taxon>Legionellaceae</taxon>
        <taxon>Legionella</taxon>
    </lineage>
</organism>
<dbReference type="GO" id="GO:0016747">
    <property type="term" value="F:acyltransferase activity, transferring groups other than amino-acyl groups"/>
    <property type="evidence" value="ECO:0007669"/>
    <property type="project" value="InterPro"/>
</dbReference>
<comment type="caution">
    <text evidence="2">The sequence shown here is derived from an EMBL/GenBank/DDBJ whole genome shotgun (WGS) entry which is preliminary data.</text>
</comment>
<dbReference type="Proteomes" id="UP000054703">
    <property type="component" value="Unassembled WGS sequence"/>
</dbReference>
<dbReference type="OrthoDB" id="9814648at2"/>
<dbReference type="InterPro" id="IPR000182">
    <property type="entry name" value="GNAT_dom"/>
</dbReference>
<dbReference type="RefSeq" id="WP_006871012.1">
    <property type="nucleotide sequence ID" value="NZ_CAAAIH010000009.1"/>
</dbReference>